<proteinExistence type="predicted"/>
<evidence type="ECO:0000313" key="2">
    <source>
        <dbReference type="EMBL" id="TCD71007.1"/>
    </source>
</evidence>
<accession>A0A4V2MXQ2</accession>
<dbReference type="EMBL" id="RWJN01000011">
    <property type="protein sequence ID" value="TCD71007.1"/>
    <property type="molecule type" value="Genomic_DNA"/>
</dbReference>
<name>A0A4V2MXQ2_9APHY</name>
<feature type="compositionally biased region" description="Basic residues" evidence="1">
    <location>
        <begin position="79"/>
        <end position="89"/>
    </location>
</feature>
<reference evidence="2 3" key="1">
    <citation type="submission" date="2018-11" db="EMBL/GenBank/DDBJ databases">
        <title>Genome assembly of Steccherinum ochraceum LE-BIN_3174, the white-rot fungus of the Steccherinaceae family (The Residual Polyporoid clade, Polyporales, Basidiomycota).</title>
        <authorList>
            <person name="Fedorova T.V."/>
            <person name="Glazunova O.A."/>
            <person name="Landesman E.O."/>
            <person name="Moiseenko K.V."/>
            <person name="Psurtseva N.V."/>
            <person name="Savinova O.S."/>
            <person name="Shakhova N.V."/>
            <person name="Tyazhelova T.V."/>
            <person name="Vasina D.V."/>
        </authorList>
    </citation>
    <scope>NUCLEOTIDE SEQUENCE [LARGE SCALE GENOMIC DNA]</scope>
    <source>
        <strain evidence="2 3">LE-BIN_3174</strain>
    </source>
</reference>
<protein>
    <submittedName>
        <fullName evidence="2">ATP-dependent DNA helicase sgs1</fullName>
    </submittedName>
</protein>
<dbReference type="Proteomes" id="UP000292702">
    <property type="component" value="Unassembled WGS sequence"/>
</dbReference>
<feature type="compositionally biased region" description="Basic and acidic residues" evidence="1">
    <location>
        <begin position="173"/>
        <end position="191"/>
    </location>
</feature>
<keyword evidence="2" id="KW-0067">ATP-binding</keyword>
<evidence type="ECO:0000313" key="3">
    <source>
        <dbReference type="Proteomes" id="UP000292702"/>
    </source>
</evidence>
<keyword evidence="2" id="KW-0378">Hydrolase</keyword>
<feature type="region of interest" description="Disordered" evidence="1">
    <location>
        <begin position="102"/>
        <end position="191"/>
    </location>
</feature>
<dbReference type="AlphaFoldDB" id="A0A4V2MXQ2"/>
<feature type="compositionally biased region" description="Gly residues" evidence="1">
    <location>
        <begin position="215"/>
        <end position="224"/>
    </location>
</feature>
<gene>
    <name evidence="2" type="primary">SGS1</name>
    <name evidence="2" type="ORF">EIP91_000505</name>
</gene>
<keyword evidence="2" id="KW-0547">Nucleotide-binding</keyword>
<feature type="region of interest" description="Disordered" evidence="1">
    <location>
        <begin position="212"/>
        <end position="405"/>
    </location>
</feature>
<keyword evidence="3" id="KW-1185">Reference proteome</keyword>
<comment type="caution">
    <text evidence="2">The sequence shown here is derived from an EMBL/GenBank/DDBJ whole genome shotgun (WGS) entry which is preliminary data.</text>
</comment>
<dbReference type="STRING" id="92696.A0A4V2MXQ2"/>
<sequence>MASFSWSDTIQAAFAPCLACLQRGPQLPDDSDSESQSQSHSHHQQHARIPRARADELEGLLADSDDAETLSLHSNPGDRRRKRKQKSKKGIKLFGFDLFGKAPPIHLTDDEGEGGEGSGRRPHRREGSQSQAEPRVRANDERSRTISTDTLDSDAALLDPATIDELSAARLAESVRREEEERRLKEERRKLRRERKELKKAAMQLALAQAESNGGPAGFEGFQGSGPEYGHIPSPFRQYAGSASDISSPHTIDEFGPFEQGQHFSMPAPLVLEHSEEADLDGADFGAENYARRVPGGSSNGAGSDSRSGTSASMSNTGYNPGRYNISQQPLSNGQAPFSPLSPQGEQGPYGDDATPTRRKKSRKSGRHSVSSTSQSTGPVSPPPHAQTFVPQPIIAGSDTGYEYQRPNVVPEGVEAFVDRTAPSAGFPSTGLRGGMSRKNSEAGVFLARRGD</sequence>
<dbReference type="OrthoDB" id="3255924at2759"/>
<feature type="compositionally biased region" description="Polar residues" evidence="1">
    <location>
        <begin position="301"/>
        <end position="345"/>
    </location>
</feature>
<feature type="compositionally biased region" description="Low complexity" evidence="1">
    <location>
        <begin position="147"/>
        <end position="172"/>
    </location>
</feature>
<feature type="region of interest" description="Disordered" evidence="1">
    <location>
        <begin position="22"/>
        <end position="89"/>
    </location>
</feature>
<feature type="compositionally biased region" description="Basic residues" evidence="1">
    <location>
        <begin position="357"/>
        <end position="367"/>
    </location>
</feature>
<organism evidence="2 3">
    <name type="scientific">Steccherinum ochraceum</name>
    <dbReference type="NCBI Taxonomy" id="92696"/>
    <lineage>
        <taxon>Eukaryota</taxon>
        <taxon>Fungi</taxon>
        <taxon>Dikarya</taxon>
        <taxon>Basidiomycota</taxon>
        <taxon>Agaricomycotina</taxon>
        <taxon>Agaricomycetes</taxon>
        <taxon>Polyporales</taxon>
        <taxon>Steccherinaceae</taxon>
        <taxon>Steccherinum</taxon>
    </lineage>
</organism>
<feature type="compositionally biased region" description="Basic and acidic residues" evidence="1">
    <location>
        <begin position="134"/>
        <end position="144"/>
    </location>
</feature>
<dbReference type="GO" id="GO:0004386">
    <property type="term" value="F:helicase activity"/>
    <property type="evidence" value="ECO:0007669"/>
    <property type="project" value="UniProtKB-KW"/>
</dbReference>
<keyword evidence="2" id="KW-0347">Helicase</keyword>
<evidence type="ECO:0000256" key="1">
    <source>
        <dbReference type="SAM" id="MobiDB-lite"/>
    </source>
</evidence>
<feature type="compositionally biased region" description="Basic residues" evidence="1">
    <location>
        <begin position="40"/>
        <end position="51"/>
    </location>
</feature>